<dbReference type="SUPFAM" id="SSF54373">
    <property type="entry name" value="FAD-linked reductases, C-terminal domain"/>
    <property type="match status" value="1"/>
</dbReference>
<dbReference type="Gene3D" id="3.30.560.10">
    <property type="entry name" value="Glucose Oxidase, domain 3"/>
    <property type="match status" value="1"/>
</dbReference>
<evidence type="ECO:0000256" key="2">
    <source>
        <dbReference type="SAM" id="MobiDB-lite"/>
    </source>
</evidence>
<dbReference type="PANTHER" id="PTHR11552">
    <property type="entry name" value="GLUCOSE-METHANOL-CHOLINE GMC OXIDOREDUCTASE"/>
    <property type="match status" value="1"/>
</dbReference>
<sequence length="494" mass="53762">MLSLLTCRISVPSLTAGHALDAVPFLTAASLVLSEHARTRLVEDQPLIAGSGCPSARRLPRLRRLPERGRVAVALPAGGGLRRGGGRARLPRQGRQRRQPDGFHGAAGLPQTRLALLERAGVPAAGAASTEPPHGPPRLRHAGPVRPDAAGEEGRGQEVRARREVILAAGAINTPQLLLLSGVGPAQQLRLHNISVVADLPVGRNLQDHIAGNVIFTIKEPVSLLYSRLENLPALLKYSAFGSGPLTSLGGVEGVAFVSTRFVNASLDWPDIEFHFVSGTHASDGGSHLRHALGLRDEYWSHYFSHLVDRDQFSILAKLMRPRSRGVVELRSADPYEYPKITTNYLHDRADLLVVKEGLKIARQVGNTRVFREFGARLFDLPLPGCESFEVTSEAYWECYIRHLTFTIYHYCGTAKMGPYWDPNAVVDPKLRVYGVQGLRVVDASIFPTIPSGNTNAPVTMVAEKAAHMIKAFWASAKTAGDARPPKTPHSEEL</sequence>
<feature type="region of interest" description="Disordered" evidence="2">
    <location>
        <begin position="76"/>
        <end position="107"/>
    </location>
</feature>
<dbReference type="Pfam" id="PF05199">
    <property type="entry name" value="GMC_oxred_C"/>
    <property type="match status" value="1"/>
</dbReference>
<feature type="region of interest" description="Disordered" evidence="2">
    <location>
        <begin position="123"/>
        <end position="157"/>
    </location>
</feature>
<dbReference type="PROSITE" id="PS00624">
    <property type="entry name" value="GMC_OXRED_2"/>
    <property type="match status" value="1"/>
</dbReference>
<evidence type="ECO:0000313" key="4">
    <source>
        <dbReference type="EMBL" id="ROT76117.1"/>
    </source>
</evidence>
<dbReference type="PANTHER" id="PTHR11552:SF227">
    <property type="entry name" value="GLUCOSE DEHYDROGENASE [FAD, QUINONE]-LIKE PROTEIN"/>
    <property type="match status" value="1"/>
</dbReference>
<accession>A0A423TIA0</accession>
<evidence type="ECO:0000256" key="1">
    <source>
        <dbReference type="ARBA" id="ARBA00010790"/>
    </source>
</evidence>
<comment type="similarity">
    <text evidence="1">Belongs to the GMC oxidoreductase family.</text>
</comment>
<evidence type="ECO:0000313" key="5">
    <source>
        <dbReference type="Proteomes" id="UP000283509"/>
    </source>
</evidence>
<dbReference type="SUPFAM" id="SSF51905">
    <property type="entry name" value="FAD/NAD(P)-binding domain"/>
    <property type="match status" value="2"/>
</dbReference>
<dbReference type="EMBL" id="QCYY01001692">
    <property type="protein sequence ID" value="ROT76117.1"/>
    <property type="molecule type" value="Genomic_DNA"/>
</dbReference>
<keyword evidence="5" id="KW-1185">Reference proteome</keyword>
<dbReference type="InterPro" id="IPR012132">
    <property type="entry name" value="GMC_OxRdtase"/>
</dbReference>
<dbReference type="GO" id="GO:0016614">
    <property type="term" value="F:oxidoreductase activity, acting on CH-OH group of donors"/>
    <property type="evidence" value="ECO:0007669"/>
    <property type="project" value="InterPro"/>
</dbReference>
<gene>
    <name evidence="4" type="ORF">C7M84_005298</name>
</gene>
<proteinExistence type="inferred from homology"/>
<dbReference type="STRING" id="6689.A0A423TIA0"/>
<comment type="caution">
    <text evidence="4">The sequence shown here is derived from an EMBL/GenBank/DDBJ whole genome shotgun (WGS) entry which is preliminary data.</text>
</comment>
<dbReference type="Pfam" id="PF00732">
    <property type="entry name" value="GMC_oxred_N"/>
    <property type="match status" value="1"/>
</dbReference>
<protein>
    <submittedName>
        <fullName evidence="4">Glucose dehydrogenase</fullName>
    </submittedName>
</protein>
<dbReference type="InterPro" id="IPR000172">
    <property type="entry name" value="GMC_OxRdtase_N"/>
</dbReference>
<dbReference type="Proteomes" id="UP000283509">
    <property type="component" value="Unassembled WGS sequence"/>
</dbReference>
<dbReference type="AlphaFoldDB" id="A0A423TIA0"/>
<dbReference type="InterPro" id="IPR007867">
    <property type="entry name" value="GMC_OxRtase_C"/>
</dbReference>
<reference evidence="4 5" key="1">
    <citation type="submission" date="2018-04" db="EMBL/GenBank/DDBJ databases">
        <authorList>
            <person name="Zhang X."/>
            <person name="Yuan J."/>
            <person name="Li F."/>
            <person name="Xiang J."/>
        </authorList>
    </citation>
    <scope>NUCLEOTIDE SEQUENCE [LARGE SCALE GENOMIC DNA]</scope>
    <source>
        <tissue evidence="4">Muscle</tissue>
    </source>
</reference>
<organism evidence="4 5">
    <name type="scientific">Penaeus vannamei</name>
    <name type="common">Whiteleg shrimp</name>
    <name type="synonym">Litopenaeus vannamei</name>
    <dbReference type="NCBI Taxonomy" id="6689"/>
    <lineage>
        <taxon>Eukaryota</taxon>
        <taxon>Metazoa</taxon>
        <taxon>Ecdysozoa</taxon>
        <taxon>Arthropoda</taxon>
        <taxon>Crustacea</taxon>
        <taxon>Multicrustacea</taxon>
        <taxon>Malacostraca</taxon>
        <taxon>Eumalacostraca</taxon>
        <taxon>Eucarida</taxon>
        <taxon>Decapoda</taxon>
        <taxon>Dendrobranchiata</taxon>
        <taxon>Penaeoidea</taxon>
        <taxon>Penaeidae</taxon>
        <taxon>Penaeus</taxon>
    </lineage>
</organism>
<name>A0A423TIA0_PENVA</name>
<feature type="compositionally biased region" description="Basic residues" evidence="2">
    <location>
        <begin position="84"/>
        <end position="97"/>
    </location>
</feature>
<dbReference type="InterPro" id="IPR036188">
    <property type="entry name" value="FAD/NAD-bd_sf"/>
</dbReference>
<dbReference type="Gene3D" id="3.50.50.60">
    <property type="entry name" value="FAD/NAD(P)-binding domain"/>
    <property type="match status" value="1"/>
</dbReference>
<dbReference type="OrthoDB" id="269227at2759"/>
<feature type="domain" description="Glucose-methanol-choline oxidoreductase N-terminal" evidence="3">
    <location>
        <begin position="170"/>
        <end position="184"/>
    </location>
</feature>
<dbReference type="GO" id="GO:0050660">
    <property type="term" value="F:flavin adenine dinucleotide binding"/>
    <property type="evidence" value="ECO:0007669"/>
    <property type="project" value="InterPro"/>
</dbReference>
<evidence type="ECO:0000259" key="3">
    <source>
        <dbReference type="PROSITE" id="PS00624"/>
    </source>
</evidence>
<reference evidence="4 5" key="2">
    <citation type="submission" date="2019-01" db="EMBL/GenBank/DDBJ databases">
        <title>The decoding of complex shrimp genome reveals the adaptation for benthos swimmer, frequently molting mechanism and breeding impact on genome.</title>
        <authorList>
            <person name="Sun Y."/>
            <person name="Gao Y."/>
            <person name="Yu Y."/>
        </authorList>
    </citation>
    <scope>NUCLEOTIDE SEQUENCE [LARGE SCALE GENOMIC DNA]</scope>
    <source>
        <tissue evidence="4">Muscle</tissue>
    </source>
</reference>